<dbReference type="GO" id="GO:0005634">
    <property type="term" value="C:nucleus"/>
    <property type="evidence" value="ECO:0007669"/>
    <property type="project" value="UniProtKB-SubCell"/>
</dbReference>
<accession>A0A813G9X9</accession>
<evidence type="ECO:0000313" key="7">
    <source>
        <dbReference type="EMBL" id="CAE8621731.1"/>
    </source>
</evidence>
<keyword evidence="4" id="KW-0862">Zinc</keyword>
<dbReference type="GO" id="GO:0008270">
    <property type="term" value="F:zinc ion binding"/>
    <property type="evidence" value="ECO:0007669"/>
    <property type="project" value="UniProtKB-KW"/>
</dbReference>
<evidence type="ECO:0000256" key="5">
    <source>
        <dbReference type="ARBA" id="ARBA00023242"/>
    </source>
</evidence>
<dbReference type="InterPro" id="IPR012337">
    <property type="entry name" value="RNaseH-like_sf"/>
</dbReference>
<comment type="caution">
    <text evidence="7">The sequence shown here is derived from an EMBL/GenBank/DDBJ whole genome shotgun (WGS) entry which is preliminary data.</text>
</comment>
<sequence length="184" mass="20455">MSASLAPLPAWFRVGGPVLYWSTTGQRSFQATVLGIRHSRKREAWRAEVALAHNSQHKQCDISSLSEDVPVPKEEGSVQVRTEPNSPDLVIPSHRALKLQLQKWDSLPANPSADPLEFWQSYQFEAPHLALIARAVFAIPGSSAALERAFSHAGRAVNPKRARLSVKRAIDLIFVHENIIRNVL</sequence>
<dbReference type="Proteomes" id="UP000654075">
    <property type="component" value="Unassembled WGS sequence"/>
</dbReference>
<dbReference type="InterPro" id="IPR052035">
    <property type="entry name" value="ZnF_BED_domain_contain"/>
</dbReference>
<dbReference type="EMBL" id="CAJNNV010027803">
    <property type="protein sequence ID" value="CAE8621731.1"/>
    <property type="molecule type" value="Genomic_DNA"/>
</dbReference>
<evidence type="ECO:0000256" key="4">
    <source>
        <dbReference type="ARBA" id="ARBA00022833"/>
    </source>
</evidence>
<dbReference type="SUPFAM" id="SSF53098">
    <property type="entry name" value="Ribonuclease H-like"/>
    <property type="match status" value="1"/>
</dbReference>
<evidence type="ECO:0000256" key="2">
    <source>
        <dbReference type="ARBA" id="ARBA00022723"/>
    </source>
</evidence>
<dbReference type="OrthoDB" id="5103at2759"/>
<keyword evidence="3" id="KW-0863">Zinc-finger</keyword>
<reference evidence="7" key="1">
    <citation type="submission" date="2021-02" db="EMBL/GenBank/DDBJ databases">
        <authorList>
            <person name="Dougan E. K."/>
            <person name="Rhodes N."/>
            <person name="Thang M."/>
            <person name="Chan C."/>
        </authorList>
    </citation>
    <scope>NUCLEOTIDE SEQUENCE</scope>
</reference>
<evidence type="ECO:0000259" key="6">
    <source>
        <dbReference type="Pfam" id="PF05699"/>
    </source>
</evidence>
<feature type="domain" description="HAT C-terminal dimerisation" evidence="6">
    <location>
        <begin position="101"/>
        <end position="179"/>
    </location>
</feature>
<protein>
    <recommendedName>
        <fullName evidence="6">HAT C-terminal dimerisation domain-containing protein</fullName>
    </recommendedName>
</protein>
<organism evidence="7 8">
    <name type="scientific">Polarella glacialis</name>
    <name type="common">Dinoflagellate</name>
    <dbReference type="NCBI Taxonomy" id="89957"/>
    <lineage>
        <taxon>Eukaryota</taxon>
        <taxon>Sar</taxon>
        <taxon>Alveolata</taxon>
        <taxon>Dinophyceae</taxon>
        <taxon>Suessiales</taxon>
        <taxon>Suessiaceae</taxon>
        <taxon>Polarella</taxon>
    </lineage>
</organism>
<proteinExistence type="predicted"/>
<keyword evidence="8" id="KW-1185">Reference proteome</keyword>
<name>A0A813G9X9_POLGL</name>
<keyword evidence="5" id="KW-0539">Nucleus</keyword>
<dbReference type="InterPro" id="IPR008906">
    <property type="entry name" value="HATC_C_dom"/>
</dbReference>
<dbReference type="PANTHER" id="PTHR46481">
    <property type="entry name" value="ZINC FINGER BED DOMAIN-CONTAINING PROTEIN 4"/>
    <property type="match status" value="1"/>
</dbReference>
<evidence type="ECO:0000313" key="8">
    <source>
        <dbReference type="Proteomes" id="UP000654075"/>
    </source>
</evidence>
<evidence type="ECO:0000256" key="1">
    <source>
        <dbReference type="ARBA" id="ARBA00004123"/>
    </source>
</evidence>
<keyword evidence="2" id="KW-0479">Metal-binding</keyword>
<dbReference type="PANTHER" id="PTHR46481:SF10">
    <property type="entry name" value="ZINC FINGER BED DOMAIN-CONTAINING PROTEIN 39"/>
    <property type="match status" value="1"/>
</dbReference>
<evidence type="ECO:0000256" key="3">
    <source>
        <dbReference type="ARBA" id="ARBA00022771"/>
    </source>
</evidence>
<gene>
    <name evidence="7" type="ORF">PGLA1383_LOCUS39252</name>
</gene>
<dbReference type="GO" id="GO:0046983">
    <property type="term" value="F:protein dimerization activity"/>
    <property type="evidence" value="ECO:0007669"/>
    <property type="project" value="InterPro"/>
</dbReference>
<dbReference type="AlphaFoldDB" id="A0A813G9X9"/>
<dbReference type="Pfam" id="PF05699">
    <property type="entry name" value="Dimer_Tnp_hAT"/>
    <property type="match status" value="1"/>
</dbReference>
<comment type="subcellular location">
    <subcellularLocation>
        <location evidence="1">Nucleus</location>
    </subcellularLocation>
</comment>